<protein>
    <submittedName>
        <fullName evidence="2">Uncharacterized protein</fullName>
    </submittedName>
</protein>
<accession>A0A6N2W9L8</accession>
<dbReference type="EMBL" id="CACRTG010000046">
    <property type="protein sequence ID" value="VYT38477.1"/>
    <property type="molecule type" value="Genomic_DNA"/>
</dbReference>
<sequence length="168" mass="18572">MSILRRGMCSITRKPVKSLLLLLIVVVISSFFMAGLASRSASVNVQDSTRQAVGATFRLELNEANRHTRLEEASKITGAEGDYEGVHNYRLENGAYGVSTDNSFETVISKDAEQIAKVKGIEEYNLITVATVVNPVNFKRIEDPDMDQSQDFGGVNLRGNRIMENEKS</sequence>
<name>A0A6N2W9L8_9FIRM</name>
<dbReference type="AlphaFoldDB" id="A0A6N2W9L8"/>
<reference evidence="2" key="1">
    <citation type="submission" date="2019-11" db="EMBL/GenBank/DDBJ databases">
        <authorList>
            <person name="Feng L."/>
        </authorList>
    </citation>
    <scope>NUCLEOTIDE SEQUENCE</scope>
    <source>
        <strain evidence="2">CnexileLFYP112</strain>
    </source>
</reference>
<organism evidence="2">
    <name type="scientific">[Clostridium] nexile</name>
    <dbReference type="NCBI Taxonomy" id="29361"/>
    <lineage>
        <taxon>Bacteria</taxon>
        <taxon>Bacillati</taxon>
        <taxon>Bacillota</taxon>
        <taxon>Clostridia</taxon>
        <taxon>Lachnospirales</taxon>
        <taxon>Lachnospiraceae</taxon>
        <taxon>Tyzzerella</taxon>
    </lineage>
</organism>
<evidence type="ECO:0000313" key="2">
    <source>
        <dbReference type="EMBL" id="VYT38477.1"/>
    </source>
</evidence>
<evidence type="ECO:0000256" key="1">
    <source>
        <dbReference type="SAM" id="MobiDB-lite"/>
    </source>
</evidence>
<feature type="region of interest" description="Disordered" evidence="1">
    <location>
        <begin position="144"/>
        <end position="168"/>
    </location>
</feature>
<proteinExistence type="predicted"/>
<gene>
    <name evidence="2" type="ORF">CNLFYP112_00761</name>
</gene>